<dbReference type="EMBL" id="ABDG02000022">
    <property type="protein sequence ID" value="EHK46722.1"/>
    <property type="molecule type" value="Genomic_DNA"/>
</dbReference>
<evidence type="ECO:0000313" key="2">
    <source>
        <dbReference type="Proteomes" id="UP000005426"/>
    </source>
</evidence>
<organism evidence="1 2">
    <name type="scientific">Hypocrea atroviridis (strain ATCC 20476 / IMI 206040)</name>
    <name type="common">Trichoderma atroviride</name>
    <dbReference type="NCBI Taxonomy" id="452589"/>
    <lineage>
        <taxon>Eukaryota</taxon>
        <taxon>Fungi</taxon>
        <taxon>Dikarya</taxon>
        <taxon>Ascomycota</taxon>
        <taxon>Pezizomycotina</taxon>
        <taxon>Sordariomycetes</taxon>
        <taxon>Hypocreomycetidae</taxon>
        <taxon>Hypocreales</taxon>
        <taxon>Hypocreaceae</taxon>
        <taxon>Trichoderma</taxon>
    </lineage>
</organism>
<dbReference type="Proteomes" id="UP000005426">
    <property type="component" value="Unassembled WGS sequence"/>
</dbReference>
<proteinExistence type="predicted"/>
<keyword evidence="2" id="KW-1185">Reference proteome</keyword>
<protein>
    <submittedName>
        <fullName evidence="1">Uncharacterized protein</fullName>
    </submittedName>
</protein>
<sequence>MPISDLTPKHHSQTPLDCFEARKSLCARSSWESIIRSGGPELVFFFSRLCLVSLSLRRRVPQNQHVESRDSRFEERQKLVRRKSRIKIMGNLFYWAPNFLAHCALTRIDRGNSAS</sequence>
<gene>
    <name evidence="1" type="ORF">TRIATDRAFT_299241</name>
</gene>
<dbReference type="AlphaFoldDB" id="G9NRU0"/>
<name>G9NRU0_HYPAI</name>
<comment type="caution">
    <text evidence="1">The sequence shown here is derived from an EMBL/GenBank/DDBJ whole genome shotgun (WGS) entry which is preliminary data.</text>
</comment>
<reference evidence="1 2" key="1">
    <citation type="journal article" date="2011" name="Genome Biol.">
        <title>Comparative genome sequence analysis underscores mycoparasitism as the ancestral life style of Trichoderma.</title>
        <authorList>
            <person name="Kubicek C.P."/>
            <person name="Herrera-Estrella A."/>
            <person name="Seidl-Seiboth V."/>
            <person name="Martinez D.A."/>
            <person name="Druzhinina I.S."/>
            <person name="Thon M."/>
            <person name="Zeilinger S."/>
            <person name="Casas-Flores S."/>
            <person name="Horwitz B.A."/>
            <person name="Mukherjee P.K."/>
            <person name="Mukherjee M."/>
            <person name="Kredics L."/>
            <person name="Alcaraz L.D."/>
            <person name="Aerts A."/>
            <person name="Antal Z."/>
            <person name="Atanasova L."/>
            <person name="Cervantes-Badillo M.G."/>
            <person name="Challacombe J."/>
            <person name="Chertkov O."/>
            <person name="McCluskey K."/>
            <person name="Coulpier F."/>
            <person name="Deshpande N."/>
            <person name="von Doehren H."/>
            <person name="Ebbole D.J."/>
            <person name="Esquivel-Naranjo E.U."/>
            <person name="Fekete E."/>
            <person name="Flipphi M."/>
            <person name="Glaser F."/>
            <person name="Gomez-Rodriguez E.Y."/>
            <person name="Gruber S."/>
            <person name="Han C."/>
            <person name="Henrissat B."/>
            <person name="Hermosa R."/>
            <person name="Hernandez-Onate M."/>
            <person name="Karaffa L."/>
            <person name="Kosti I."/>
            <person name="Le Crom S."/>
            <person name="Lindquist E."/>
            <person name="Lucas S."/>
            <person name="Luebeck M."/>
            <person name="Luebeck P.S."/>
            <person name="Margeot A."/>
            <person name="Metz B."/>
            <person name="Misra M."/>
            <person name="Nevalainen H."/>
            <person name="Omann M."/>
            <person name="Packer N."/>
            <person name="Perrone G."/>
            <person name="Uresti-Rivera E.E."/>
            <person name="Salamov A."/>
            <person name="Schmoll M."/>
            <person name="Seiboth B."/>
            <person name="Shapiro H."/>
            <person name="Sukno S."/>
            <person name="Tamayo-Ramos J.A."/>
            <person name="Tisch D."/>
            <person name="Wiest A."/>
            <person name="Wilkinson H.H."/>
            <person name="Zhang M."/>
            <person name="Coutinho P.M."/>
            <person name="Kenerley C.M."/>
            <person name="Monte E."/>
            <person name="Baker S.E."/>
            <person name="Grigoriev I.V."/>
        </authorList>
    </citation>
    <scope>NUCLEOTIDE SEQUENCE [LARGE SCALE GENOMIC DNA]</scope>
    <source>
        <strain evidence="2">ATCC 20476 / IMI 206040</strain>
    </source>
</reference>
<evidence type="ECO:0000313" key="1">
    <source>
        <dbReference type="EMBL" id="EHK46722.1"/>
    </source>
</evidence>
<dbReference type="HOGENOM" id="CLU_2109371_0_0_1"/>
<accession>G9NRU0</accession>